<dbReference type="Proteomes" id="UP001255185">
    <property type="component" value="Unassembled WGS sequence"/>
</dbReference>
<accession>A0ABU1TMW9</accession>
<sequence>MKVLSKLLLVFIILTSCKEPQESLTSKVYKVKYGYGYKIILNDKVLINQNCIPAIQGNMPFCDSLDALKISQIVIEKIKKKEMPTIQTEDLMDLKIKIKC</sequence>
<comment type="caution">
    <text evidence="1">The sequence shown here is derived from an EMBL/GenBank/DDBJ whole genome shotgun (WGS) entry which is preliminary data.</text>
</comment>
<name>A0ABU1TMW9_9FLAO</name>
<dbReference type="Pfam" id="PF16250">
    <property type="entry name" value="DUF4907"/>
    <property type="match status" value="1"/>
</dbReference>
<dbReference type="PROSITE" id="PS51257">
    <property type="entry name" value="PROKAR_LIPOPROTEIN"/>
    <property type="match status" value="1"/>
</dbReference>
<reference evidence="1 2" key="1">
    <citation type="submission" date="2023-07" db="EMBL/GenBank/DDBJ databases">
        <title>Sorghum-associated microbial communities from plants grown in Nebraska, USA.</title>
        <authorList>
            <person name="Schachtman D."/>
        </authorList>
    </citation>
    <scope>NUCLEOTIDE SEQUENCE [LARGE SCALE GENOMIC DNA]</scope>
    <source>
        <strain evidence="1 2">3773</strain>
    </source>
</reference>
<gene>
    <name evidence="1" type="ORF">J2X31_001225</name>
</gene>
<proteinExistence type="predicted"/>
<dbReference type="InterPro" id="IPR032593">
    <property type="entry name" value="DUF4907"/>
</dbReference>
<evidence type="ECO:0000313" key="2">
    <source>
        <dbReference type="Proteomes" id="UP001255185"/>
    </source>
</evidence>
<evidence type="ECO:0008006" key="3">
    <source>
        <dbReference type="Google" id="ProtNLM"/>
    </source>
</evidence>
<evidence type="ECO:0000313" key="1">
    <source>
        <dbReference type="EMBL" id="MDR6967218.1"/>
    </source>
</evidence>
<organism evidence="1 2">
    <name type="scientific">Flavobacterium arsenatis</name>
    <dbReference type="NCBI Taxonomy" id="1484332"/>
    <lineage>
        <taxon>Bacteria</taxon>
        <taxon>Pseudomonadati</taxon>
        <taxon>Bacteroidota</taxon>
        <taxon>Flavobacteriia</taxon>
        <taxon>Flavobacteriales</taxon>
        <taxon>Flavobacteriaceae</taxon>
        <taxon>Flavobacterium</taxon>
    </lineage>
</organism>
<keyword evidence="2" id="KW-1185">Reference proteome</keyword>
<dbReference type="EMBL" id="JAVDVI010000004">
    <property type="protein sequence ID" value="MDR6967218.1"/>
    <property type="molecule type" value="Genomic_DNA"/>
</dbReference>
<dbReference type="RefSeq" id="WP_310025240.1">
    <property type="nucleotide sequence ID" value="NZ_JAVDVI010000004.1"/>
</dbReference>
<protein>
    <recommendedName>
        <fullName evidence="3">DUF4907 domain-containing protein</fullName>
    </recommendedName>
</protein>